<dbReference type="AlphaFoldDB" id="A0AAW1GUZ1"/>
<evidence type="ECO:0008006" key="9">
    <source>
        <dbReference type="Google" id="ProtNLM"/>
    </source>
</evidence>
<sequence>MMDFLSLLDFKEDEIKKIECLSPLDMLAIVAEKALLKDYPPAIDMSMSEKKKLPFGLNSKIRTIRIIRSAAPTNSEEGGSSQPPPPKKRRLVAPPLPQPLHPELPVEYRQKIAEMGGSDVQFVMQKRLYDADVSTEKSRLTMPCRQCRINFGKVGKTQVMLIHKDGNKLREMMMTFFRWDTVSSYVFNGSWNNLVEVNGLKTDDVV</sequence>
<dbReference type="GO" id="GO:0005634">
    <property type="term" value="C:nucleus"/>
    <property type="evidence" value="ECO:0007669"/>
    <property type="project" value="UniProtKB-SubCell"/>
</dbReference>
<evidence type="ECO:0000313" key="7">
    <source>
        <dbReference type="EMBL" id="KAK9668606.1"/>
    </source>
</evidence>
<dbReference type="CDD" id="cd10017">
    <property type="entry name" value="B3_DNA"/>
    <property type="match status" value="1"/>
</dbReference>
<dbReference type="EMBL" id="JBDFQZ010000013">
    <property type="protein sequence ID" value="KAK9668606.1"/>
    <property type="molecule type" value="Genomic_DNA"/>
</dbReference>
<feature type="compositionally biased region" description="Polar residues" evidence="6">
    <location>
        <begin position="71"/>
        <end position="81"/>
    </location>
</feature>
<protein>
    <recommendedName>
        <fullName evidence="9">B3 domain-containing protein</fullName>
    </recommendedName>
</protein>
<feature type="region of interest" description="Disordered" evidence="6">
    <location>
        <begin position="69"/>
        <end position="99"/>
    </location>
</feature>
<dbReference type="InterPro" id="IPR005508">
    <property type="entry name" value="At2g31720-like"/>
</dbReference>
<proteinExistence type="predicted"/>
<keyword evidence="3" id="KW-0238">DNA-binding</keyword>
<keyword evidence="5" id="KW-0539">Nucleus</keyword>
<keyword evidence="2" id="KW-0805">Transcription regulation</keyword>
<dbReference type="GO" id="GO:0003677">
    <property type="term" value="F:DNA binding"/>
    <property type="evidence" value="ECO:0007669"/>
    <property type="project" value="UniProtKB-KW"/>
</dbReference>
<evidence type="ECO:0000256" key="2">
    <source>
        <dbReference type="ARBA" id="ARBA00023015"/>
    </source>
</evidence>
<dbReference type="InterPro" id="IPR015300">
    <property type="entry name" value="DNA-bd_pseudobarrel_sf"/>
</dbReference>
<evidence type="ECO:0000256" key="4">
    <source>
        <dbReference type="ARBA" id="ARBA00023163"/>
    </source>
</evidence>
<dbReference type="InterPro" id="IPR003340">
    <property type="entry name" value="B3_DNA-bd"/>
</dbReference>
<dbReference type="PANTHER" id="PTHR31541:SF25">
    <property type="entry name" value="GAMMA-GLIADIN B"/>
    <property type="match status" value="1"/>
</dbReference>
<organism evidence="7 8">
    <name type="scientific">Saponaria officinalis</name>
    <name type="common">Common soapwort</name>
    <name type="synonym">Lychnis saponaria</name>
    <dbReference type="NCBI Taxonomy" id="3572"/>
    <lineage>
        <taxon>Eukaryota</taxon>
        <taxon>Viridiplantae</taxon>
        <taxon>Streptophyta</taxon>
        <taxon>Embryophyta</taxon>
        <taxon>Tracheophyta</taxon>
        <taxon>Spermatophyta</taxon>
        <taxon>Magnoliopsida</taxon>
        <taxon>eudicotyledons</taxon>
        <taxon>Gunneridae</taxon>
        <taxon>Pentapetalae</taxon>
        <taxon>Caryophyllales</taxon>
        <taxon>Caryophyllaceae</taxon>
        <taxon>Caryophylleae</taxon>
        <taxon>Saponaria</taxon>
    </lineage>
</organism>
<evidence type="ECO:0000256" key="6">
    <source>
        <dbReference type="SAM" id="MobiDB-lite"/>
    </source>
</evidence>
<evidence type="ECO:0000256" key="1">
    <source>
        <dbReference type="ARBA" id="ARBA00004123"/>
    </source>
</evidence>
<gene>
    <name evidence="7" type="ORF">RND81_13G071900</name>
</gene>
<evidence type="ECO:0000256" key="3">
    <source>
        <dbReference type="ARBA" id="ARBA00023125"/>
    </source>
</evidence>
<evidence type="ECO:0000256" key="5">
    <source>
        <dbReference type="ARBA" id="ARBA00023242"/>
    </source>
</evidence>
<keyword evidence="4" id="KW-0804">Transcription</keyword>
<reference evidence="7" key="1">
    <citation type="submission" date="2024-03" db="EMBL/GenBank/DDBJ databases">
        <title>WGS assembly of Saponaria officinalis var. Norfolk2.</title>
        <authorList>
            <person name="Jenkins J."/>
            <person name="Shu S."/>
            <person name="Grimwood J."/>
            <person name="Barry K."/>
            <person name="Goodstein D."/>
            <person name="Schmutz J."/>
            <person name="Leebens-Mack J."/>
            <person name="Osbourn A."/>
        </authorList>
    </citation>
    <scope>NUCLEOTIDE SEQUENCE [LARGE SCALE GENOMIC DNA]</scope>
    <source>
        <strain evidence="7">JIC</strain>
    </source>
</reference>
<comment type="caution">
    <text evidence="7">The sequence shown here is derived from an EMBL/GenBank/DDBJ whole genome shotgun (WGS) entry which is preliminary data.</text>
</comment>
<evidence type="ECO:0000313" key="8">
    <source>
        <dbReference type="Proteomes" id="UP001443914"/>
    </source>
</evidence>
<dbReference type="SUPFAM" id="SSF101936">
    <property type="entry name" value="DNA-binding pseudobarrel domain"/>
    <property type="match status" value="1"/>
</dbReference>
<keyword evidence="8" id="KW-1185">Reference proteome</keyword>
<dbReference type="PANTHER" id="PTHR31541">
    <property type="entry name" value="B3 DOMAIN PLANT PROTEIN-RELATED"/>
    <property type="match status" value="1"/>
</dbReference>
<dbReference type="Gene3D" id="2.40.330.10">
    <property type="entry name" value="DNA-binding pseudobarrel domain"/>
    <property type="match status" value="1"/>
</dbReference>
<comment type="subcellular location">
    <subcellularLocation>
        <location evidence="1">Nucleus</location>
    </subcellularLocation>
</comment>
<name>A0AAW1GUZ1_SAPOF</name>
<dbReference type="Proteomes" id="UP001443914">
    <property type="component" value="Unassembled WGS sequence"/>
</dbReference>
<accession>A0AAW1GUZ1</accession>